<feature type="transmembrane region" description="Helical" evidence="7">
    <location>
        <begin position="403"/>
        <end position="429"/>
    </location>
</feature>
<feature type="transmembrane region" description="Helical" evidence="7">
    <location>
        <begin position="666"/>
        <end position="693"/>
    </location>
</feature>
<keyword evidence="4 7" id="KW-1133">Transmembrane helix</keyword>
<feature type="transmembrane region" description="Helical" evidence="7">
    <location>
        <begin position="281"/>
        <end position="303"/>
    </location>
</feature>
<feature type="domain" description="ABC3 transporter permease C-terminal" evidence="8">
    <location>
        <begin position="232"/>
        <end position="352"/>
    </location>
</feature>
<proteinExistence type="inferred from homology"/>
<evidence type="ECO:0000256" key="7">
    <source>
        <dbReference type="SAM" id="Phobius"/>
    </source>
</evidence>
<feature type="transmembrane region" description="Helical" evidence="7">
    <location>
        <begin position="323"/>
        <end position="345"/>
    </location>
</feature>
<keyword evidence="3 7" id="KW-0812">Transmembrane</keyword>
<evidence type="ECO:0000256" key="5">
    <source>
        <dbReference type="ARBA" id="ARBA00023136"/>
    </source>
</evidence>
<dbReference type="PANTHER" id="PTHR30572:SF4">
    <property type="entry name" value="ABC TRANSPORTER PERMEASE YTRF"/>
    <property type="match status" value="1"/>
</dbReference>
<evidence type="ECO:0000313" key="9">
    <source>
        <dbReference type="EMBL" id="MFF5293239.1"/>
    </source>
</evidence>
<name>A0ABW6WIX0_9ACTN</name>
<feature type="transmembrane region" description="Helical" evidence="7">
    <location>
        <begin position="714"/>
        <end position="742"/>
    </location>
</feature>
<comment type="subcellular location">
    <subcellularLocation>
        <location evidence="1">Cell membrane</location>
        <topology evidence="1">Multi-pass membrane protein</topology>
    </subcellularLocation>
</comment>
<feature type="transmembrane region" description="Helical" evidence="7">
    <location>
        <begin position="224"/>
        <end position="253"/>
    </location>
</feature>
<dbReference type="PANTHER" id="PTHR30572">
    <property type="entry name" value="MEMBRANE COMPONENT OF TRANSPORTER-RELATED"/>
    <property type="match status" value="1"/>
</dbReference>
<dbReference type="InterPro" id="IPR003838">
    <property type="entry name" value="ABC3_permease_C"/>
</dbReference>
<gene>
    <name evidence="9" type="ORF">ACFY35_27720</name>
</gene>
<feature type="transmembrane region" description="Helical" evidence="7">
    <location>
        <begin position="762"/>
        <end position="782"/>
    </location>
</feature>
<dbReference type="InterPro" id="IPR050250">
    <property type="entry name" value="Macrolide_Exporter_MacB"/>
</dbReference>
<comment type="caution">
    <text evidence="9">The sequence shown here is derived from an EMBL/GenBank/DDBJ whole genome shotgun (WGS) entry which is preliminary data.</text>
</comment>
<keyword evidence="10" id="KW-1185">Reference proteome</keyword>
<evidence type="ECO:0000256" key="4">
    <source>
        <dbReference type="ARBA" id="ARBA00022989"/>
    </source>
</evidence>
<protein>
    <submittedName>
        <fullName evidence="9">FtsX-like permease family protein</fullName>
    </submittedName>
</protein>
<evidence type="ECO:0000313" key="10">
    <source>
        <dbReference type="Proteomes" id="UP001602245"/>
    </source>
</evidence>
<dbReference type="Pfam" id="PF02687">
    <property type="entry name" value="FtsX"/>
    <property type="match status" value="2"/>
</dbReference>
<dbReference type="EMBL" id="JBIAZU010000005">
    <property type="protein sequence ID" value="MFF5293239.1"/>
    <property type="molecule type" value="Genomic_DNA"/>
</dbReference>
<keyword evidence="2" id="KW-1003">Cell membrane</keyword>
<evidence type="ECO:0000256" key="2">
    <source>
        <dbReference type="ARBA" id="ARBA00022475"/>
    </source>
</evidence>
<accession>A0ABW6WIX0</accession>
<feature type="transmembrane region" description="Helical" evidence="7">
    <location>
        <begin position="372"/>
        <end position="391"/>
    </location>
</feature>
<dbReference type="RefSeq" id="WP_020517797.1">
    <property type="nucleotide sequence ID" value="NZ_JBIAZU010000005.1"/>
</dbReference>
<feature type="domain" description="ABC3 transporter permease C-terminal" evidence="8">
    <location>
        <begin position="673"/>
        <end position="787"/>
    </location>
</feature>
<evidence type="ECO:0000256" key="3">
    <source>
        <dbReference type="ARBA" id="ARBA00022692"/>
    </source>
</evidence>
<reference evidence="9 10" key="1">
    <citation type="submission" date="2024-10" db="EMBL/GenBank/DDBJ databases">
        <title>The Natural Products Discovery Center: Release of the First 8490 Sequenced Strains for Exploring Actinobacteria Biosynthetic Diversity.</title>
        <authorList>
            <person name="Kalkreuter E."/>
            <person name="Kautsar S.A."/>
            <person name="Yang D."/>
            <person name="Bader C.D."/>
            <person name="Teijaro C.N."/>
            <person name="Fluegel L."/>
            <person name="Davis C.M."/>
            <person name="Simpson J.R."/>
            <person name="Lauterbach L."/>
            <person name="Steele A.D."/>
            <person name="Gui C."/>
            <person name="Meng S."/>
            <person name="Li G."/>
            <person name="Viehrig K."/>
            <person name="Ye F."/>
            <person name="Su P."/>
            <person name="Kiefer A.F."/>
            <person name="Nichols A."/>
            <person name="Cepeda A.J."/>
            <person name="Yan W."/>
            <person name="Fan B."/>
            <person name="Jiang Y."/>
            <person name="Adhikari A."/>
            <person name="Zheng C.-J."/>
            <person name="Schuster L."/>
            <person name="Cowan T.M."/>
            <person name="Smanski M.J."/>
            <person name="Chevrette M.G."/>
            <person name="De Carvalho L.P.S."/>
            <person name="Shen B."/>
        </authorList>
    </citation>
    <scope>NUCLEOTIDE SEQUENCE [LARGE SCALE GENOMIC DNA]</scope>
    <source>
        <strain evidence="9 10">NPDC000087</strain>
    </source>
</reference>
<organism evidence="9 10">
    <name type="scientific">Paractinoplanes globisporus</name>
    <dbReference type="NCBI Taxonomy" id="113565"/>
    <lineage>
        <taxon>Bacteria</taxon>
        <taxon>Bacillati</taxon>
        <taxon>Actinomycetota</taxon>
        <taxon>Actinomycetes</taxon>
        <taxon>Micromonosporales</taxon>
        <taxon>Micromonosporaceae</taxon>
        <taxon>Paractinoplanes</taxon>
    </lineage>
</organism>
<keyword evidence="5 7" id="KW-0472">Membrane</keyword>
<evidence type="ECO:0000259" key="8">
    <source>
        <dbReference type="Pfam" id="PF02687"/>
    </source>
</evidence>
<feature type="transmembrane region" description="Helical" evidence="7">
    <location>
        <begin position="450"/>
        <end position="470"/>
    </location>
</feature>
<evidence type="ECO:0000256" key="1">
    <source>
        <dbReference type="ARBA" id="ARBA00004651"/>
    </source>
</evidence>
<dbReference type="Proteomes" id="UP001602245">
    <property type="component" value="Unassembled WGS sequence"/>
</dbReference>
<sequence>MLTRDRLGAFVAVLFGTVVVTLTLTLLASAAPRVPERFAAVAVAVRSPGVTTPADPFPESRPWSSAEAVALAGRLAAIPGVTAAVPDRRFYAQPVLDGRPLAAAQEGHGWASAVLAPDRLAAGQPPRADREVVVSRRWGIPVGGTVTILTATGPAPWRVTGQIDAERLYVSDATAAVLAPGVRMIGLIGQPDLAAIRASAGKATVLHGSSLGDLEPRADARTRWIGLQVLSAMAALAAFACVFVIASTAALTVHQRRREIGLLRATGATPRQVRRLVIREAAVVGAVAGLAGTLLGLLLAPLIGRVLVGAGFEPASFAVGIHLWPVLAGVLAGPLVAVVGSLAAARRAARVGPLEALREAEVEARPMSRSRWAVGLSFTVAGVVAGIATALTDDVSDLGTFALAGAMALVIGATALAPAAVPLLVRVLLRPATGPIGMVMRESTLAGARRTASTAAPVLLTMAFAVFIAGSVQTSTNAFAAARAEAAHAGTVLVPNGTPGLSDAVAPEAPLPTVLYLKNPNDTVVATTGIDPAAPFSPVPARALVTPENVVVNESLSARLQVGLDDTIDVTFADGVRTPLRVVGVARNDAIPAELVVSRATVREHDPSALAAAMSLPGGPANAAPSPNGIDAATPLPHGPSLAAAGARVVDVNSYARQADAEEDRLVWIFTMLLIGVSVGYGALAVANTLFMATARRAPDYRLLRLAGATPRQVLFAVAGESALVVAVGAVLGVAAAVLALWGSTAGLRAQTGNAVALTVPWPIAAIAVTACLLLALAASVIPARARMARLEPDRELS</sequence>
<comment type="similarity">
    <text evidence="6">Belongs to the ABC-4 integral membrane protein family.</text>
</comment>
<evidence type="ECO:0000256" key="6">
    <source>
        <dbReference type="ARBA" id="ARBA00038076"/>
    </source>
</evidence>